<feature type="transmembrane region" description="Helical" evidence="5">
    <location>
        <begin position="271"/>
        <end position="295"/>
    </location>
</feature>
<feature type="transmembrane region" description="Helical" evidence="5">
    <location>
        <begin position="169"/>
        <end position="190"/>
    </location>
</feature>
<dbReference type="PANTHER" id="PTHR42718">
    <property type="entry name" value="MAJOR FACILITATOR SUPERFAMILY MULTIDRUG TRANSPORTER MFSC"/>
    <property type="match status" value="1"/>
</dbReference>
<dbReference type="GO" id="GO:0005886">
    <property type="term" value="C:plasma membrane"/>
    <property type="evidence" value="ECO:0007669"/>
    <property type="project" value="UniProtKB-SubCell"/>
</dbReference>
<keyword evidence="3 5" id="KW-1133">Transmembrane helix</keyword>
<proteinExistence type="predicted"/>
<feature type="transmembrane region" description="Helical" evidence="5">
    <location>
        <begin position="108"/>
        <end position="129"/>
    </location>
</feature>
<dbReference type="InterPro" id="IPR011701">
    <property type="entry name" value="MFS"/>
</dbReference>
<dbReference type="SUPFAM" id="SSF103473">
    <property type="entry name" value="MFS general substrate transporter"/>
    <property type="match status" value="2"/>
</dbReference>
<dbReference type="Gene3D" id="1.20.1720.10">
    <property type="entry name" value="Multidrug resistance protein D"/>
    <property type="match status" value="1"/>
</dbReference>
<feature type="transmembrane region" description="Helical" evidence="5">
    <location>
        <begin position="234"/>
        <end position="250"/>
    </location>
</feature>
<dbReference type="InterPro" id="IPR020846">
    <property type="entry name" value="MFS_dom"/>
</dbReference>
<evidence type="ECO:0000256" key="4">
    <source>
        <dbReference type="ARBA" id="ARBA00023136"/>
    </source>
</evidence>
<keyword evidence="4 5" id="KW-0472">Membrane</keyword>
<comment type="subcellular location">
    <subcellularLocation>
        <location evidence="1">Cell membrane</location>
        <topology evidence="1">Multi-pass membrane protein</topology>
    </subcellularLocation>
</comment>
<dbReference type="EMBL" id="QQXL01000006">
    <property type="protein sequence ID" value="RKW69873.1"/>
    <property type="molecule type" value="Genomic_DNA"/>
</dbReference>
<dbReference type="CDD" id="cd17321">
    <property type="entry name" value="MFS_MMR_MDR_like"/>
    <property type="match status" value="1"/>
</dbReference>
<accession>A0A496PHB4</accession>
<organism evidence="7 8">
    <name type="scientific">Galactobacter caseinivorans</name>
    <dbReference type="NCBI Taxonomy" id="2676123"/>
    <lineage>
        <taxon>Bacteria</taxon>
        <taxon>Bacillati</taxon>
        <taxon>Actinomycetota</taxon>
        <taxon>Actinomycetes</taxon>
        <taxon>Micrococcales</taxon>
        <taxon>Micrococcaceae</taxon>
        <taxon>Galactobacter</taxon>
    </lineage>
</organism>
<reference evidence="7 8" key="1">
    <citation type="submission" date="2018-07" db="EMBL/GenBank/DDBJ databases">
        <title>Arthrobacter sp. nov., isolated from raw cow's milk with high bacterial count.</title>
        <authorList>
            <person name="Hahne J."/>
            <person name="Isele D."/>
            <person name="Lipski A."/>
        </authorList>
    </citation>
    <scope>NUCLEOTIDE SEQUENCE [LARGE SCALE GENOMIC DNA]</scope>
    <source>
        <strain evidence="7 8">JZ R-183</strain>
    </source>
</reference>
<gene>
    <name evidence="7" type="ORF">DWQ67_10370</name>
</gene>
<feature type="transmembrane region" description="Helical" evidence="5">
    <location>
        <begin position="362"/>
        <end position="389"/>
    </location>
</feature>
<protein>
    <submittedName>
        <fullName evidence="7">MFS transporter</fullName>
    </submittedName>
</protein>
<dbReference type="Proteomes" id="UP000273119">
    <property type="component" value="Unassembled WGS sequence"/>
</dbReference>
<dbReference type="PANTHER" id="PTHR42718:SF42">
    <property type="entry name" value="EXPORT PROTEIN"/>
    <property type="match status" value="1"/>
</dbReference>
<feature type="transmembrane region" description="Helical" evidence="5">
    <location>
        <begin position="59"/>
        <end position="79"/>
    </location>
</feature>
<dbReference type="Gene3D" id="1.20.1250.20">
    <property type="entry name" value="MFS general substrate transporter like domains"/>
    <property type="match status" value="1"/>
</dbReference>
<name>A0A496PHB4_9MICC</name>
<evidence type="ECO:0000313" key="7">
    <source>
        <dbReference type="EMBL" id="RKW69873.1"/>
    </source>
</evidence>
<feature type="transmembrane region" description="Helical" evidence="5">
    <location>
        <begin position="16"/>
        <end position="39"/>
    </location>
</feature>
<dbReference type="PRINTS" id="PR01036">
    <property type="entry name" value="TCRTETB"/>
</dbReference>
<feature type="transmembrane region" description="Helical" evidence="5">
    <location>
        <begin position="301"/>
        <end position="322"/>
    </location>
</feature>
<dbReference type="AlphaFoldDB" id="A0A496PHB4"/>
<evidence type="ECO:0000256" key="5">
    <source>
        <dbReference type="SAM" id="Phobius"/>
    </source>
</evidence>
<evidence type="ECO:0000256" key="3">
    <source>
        <dbReference type="ARBA" id="ARBA00022989"/>
    </source>
</evidence>
<dbReference type="InterPro" id="IPR036259">
    <property type="entry name" value="MFS_trans_sf"/>
</dbReference>
<comment type="caution">
    <text evidence="7">The sequence shown here is derived from an EMBL/GenBank/DDBJ whole genome shotgun (WGS) entry which is preliminary data.</text>
</comment>
<feature type="transmembrane region" description="Helical" evidence="5">
    <location>
        <begin position="86"/>
        <end position="102"/>
    </location>
</feature>
<keyword evidence="8" id="KW-1185">Reference proteome</keyword>
<dbReference type="RefSeq" id="WP_121485544.1">
    <property type="nucleotide sequence ID" value="NZ_QQXL01000006.1"/>
</dbReference>
<evidence type="ECO:0000259" key="6">
    <source>
        <dbReference type="PROSITE" id="PS50850"/>
    </source>
</evidence>
<feature type="transmembrane region" description="Helical" evidence="5">
    <location>
        <begin position="141"/>
        <end position="163"/>
    </location>
</feature>
<keyword evidence="2 5" id="KW-0812">Transmembrane</keyword>
<evidence type="ECO:0000256" key="2">
    <source>
        <dbReference type="ARBA" id="ARBA00022692"/>
    </source>
</evidence>
<evidence type="ECO:0000256" key="1">
    <source>
        <dbReference type="ARBA" id="ARBA00004651"/>
    </source>
</evidence>
<evidence type="ECO:0000313" key="8">
    <source>
        <dbReference type="Proteomes" id="UP000273119"/>
    </source>
</evidence>
<feature type="transmembrane region" description="Helical" evidence="5">
    <location>
        <begin position="410"/>
        <end position="427"/>
    </location>
</feature>
<feature type="transmembrane region" description="Helical" evidence="5">
    <location>
        <begin position="202"/>
        <end position="222"/>
    </location>
</feature>
<feature type="transmembrane region" description="Helical" evidence="5">
    <location>
        <begin position="433"/>
        <end position="454"/>
    </location>
</feature>
<feature type="domain" description="Major facilitator superfamily (MFS) profile" evidence="6">
    <location>
        <begin position="17"/>
        <end position="458"/>
    </location>
</feature>
<sequence>MAALPDSKQLDAKQRVVVVVAILASFVTLLDSSVTNVALPAIARDLGGGLSTQQWTVDAYLVTLSALMLLAGSLADAYGRIRIMQIGLVGFGLASLAVGLSVTPEMLIASRAVQGAAGAFLVPSSLALITNRVSGPAQGRVIGVWTAATTGATIVGPLLGGLFTDYLSWRWVFLINVVPIAITLLMLRRLDPDQNTAGPGRVDWLGGLAAAAALGLITFAIIEEPAAGWAAPHIWGTLAAGVLLFAWFLWRQGRVQHPVLPLGLFKIRNFAVGNVSSLLIYAALALNGFVIGVFLQNADGPGLSATAAGLASLPITLLMIGFSSRMGALAGRLGPRLFMTVGPLLLGVASLLFLGIRGDFNYWTQVLPGMIVMGMGLSIMVAPLTSAILGSISPSQSGIASAVNNAVSRVAGLFAVALVATIVGGRLDLAGFHTANVACAVLFAGGAVVSWLGIRPPKSVPDAAG</sequence>
<dbReference type="Pfam" id="PF07690">
    <property type="entry name" value="MFS_1"/>
    <property type="match status" value="1"/>
</dbReference>
<dbReference type="PROSITE" id="PS50850">
    <property type="entry name" value="MFS"/>
    <property type="match status" value="1"/>
</dbReference>
<dbReference type="GO" id="GO:0022857">
    <property type="term" value="F:transmembrane transporter activity"/>
    <property type="evidence" value="ECO:0007669"/>
    <property type="project" value="InterPro"/>
</dbReference>
<feature type="transmembrane region" description="Helical" evidence="5">
    <location>
        <begin position="334"/>
        <end position="356"/>
    </location>
</feature>